<evidence type="ECO:0000313" key="6">
    <source>
        <dbReference type="EMBL" id="GAH39972.1"/>
    </source>
</evidence>
<dbReference type="PANTHER" id="PTHR30290">
    <property type="entry name" value="PERIPLASMIC BINDING COMPONENT OF ABC TRANSPORTER"/>
    <property type="match status" value="1"/>
</dbReference>
<dbReference type="Gene3D" id="3.40.190.10">
    <property type="entry name" value="Periplasmic binding protein-like II"/>
    <property type="match status" value="1"/>
</dbReference>
<evidence type="ECO:0000256" key="2">
    <source>
        <dbReference type="ARBA" id="ARBA00005695"/>
    </source>
</evidence>
<dbReference type="InterPro" id="IPR039424">
    <property type="entry name" value="SBP_5"/>
</dbReference>
<comment type="similarity">
    <text evidence="2">Belongs to the bacterial solute-binding protein 5 family.</text>
</comment>
<comment type="subcellular location">
    <subcellularLocation>
        <location evidence="1">Cell envelope</location>
    </subcellularLocation>
</comment>
<gene>
    <name evidence="6" type="ORF">S03H2_18603</name>
</gene>
<evidence type="ECO:0000256" key="1">
    <source>
        <dbReference type="ARBA" id="ARBA00004196"/>
    </source>
</evidence>
<proteinExistence type="inferred from homology"/>
<evidence type="ECO:0000256" key="4">
    <source>
        <dbReference type="ARBA" id="ARBA00022729"/>
    </source>
</evidence>
<protein>
    <recommendedName>
        <fullName evidence="5">Solute-binding protein family 5 domain-containing protein</fullName>
    </recommendedName>
</protein>
<evidence type="ECO:0000256" key="3">
    <source>
        <dbReference type="ARBA" id="ARBA00022448"/>
    </source>
</evidence>
<name>X1F4Y3_9ZZZZ</name>
<dbReference type="EMBL" id="BARU01009662">
    <property type="protein sequence ID" value="GAH39972.1"/>
    <property type="molecule type" value="Genomic_DNA"/>
</dbReference>
<dbReference type="Gene3D" id="3.10.105.10">
    <property type="entry name" value="Dipeptide-binding Protein, Domain 3"/>
    <property type="match status" value="1"/>
</dbReference>
<evidence type="ECO:0000259" key="5">
    <source>
        <dbReference type="Pfam" id="PF00496"/>
    </source>
</evidence>
<dbReference type="GO" id="GO:0015833">
    <property type="term" value="P:peptide transport"/>
    <property type="evidence" value="ECO:0007669"/>
    <property type="project" value="TreeGrafter"/>
</dbReference>
<dbReference type="GO" id="GO:0030313">
    <property type="term" value="C:cell envelope"/>
    <property type="evidence" value="ECO:0007669"/>
    <property type="project" value="UniProtKB-SubCell"/>
</dbReference>
<accession>X1F4Y3</accession>
<keyword evidence="3" id="KW-0813">Transport</keyword>
<feature type="domain" description="Solute-binding protein family 5" evidence="5">
    <location>
        <begin position="1"/>
        <end position="321"/>
    </location>
</feature>
<dbReference type="GO" id="GO:1904680">
    <property type="term" value="F:peptide transmembrane transporter activity"/>
    <property type="evidence" value="ECO:0007669"/>
    <property type="project" value="TreeGrafter"/>
</dbReference>
<feature type="non-terminal residue" evidence="6">
    <location>
        <position position="327"/>
    </location>
</feature>
<dbReference type="InterPro" id="IPR000914">
    <property type="entry name" value="SBP_5_dom"/>
</dbReference>
<dbReference type="CDD" id="cd08503">
    <property type="entry name" value="PBP2_NikA_DppA_OppA_like_17"/>
    <property type="match status" value="1"/>
</dbReference>
<organism evidence="6">
    <name type="scientific">marine sediment metagenome</name>
    <dbReference type="NCBI Taxonomy" id="412755"/>
    <lineage>
        <taxon>unclassified sequences</taxon>
        <taxon>metagenomes</taxon>
        <taxon>ecological metagenomes</taxon>
    </lineage>
</organism>
<comment type="caution">
    <text evidence="6">The sequence shown here is derived from an EMBL/GenBank/DDBJ whole genome shotgun (WGS) entry which is preliminary data.</text>
</comment>
<feature type="non-terminal residue" evidence="6">
    <location>
        <position position="1"/>
    </location>
</feature>
<keyword evidence="4" id="KW-0732">Signal</keyword>
<reference evidence="6" key="1">
    <citation type="journal article" date="2014" name="Front. Microbiol.">
        <title>High frequency of phylogenetically diverse reductive dehalogenase-homologous genes in deep subseafloor sedimentary metagenomes.</title>
        <authorList>
            <person name="Kawai M."/>
            <person name="Futagami T."/>
            <person name="Toyoda A."/>
            <person name="Takaki Y."/>
            <person name="Nishi S."/>
            <person name="Hori S."/>
            <person name="Arai W."/>
            <person name="Tsubouchi T."/>
            <person name="Morono Y."/>
            <person name="Uchiyama I."/>
            <person name="Ito T."/>
            <person name="Fujiyama A."/>
            <person name="Inagaki F."/>
            <person name="Takami H."/>
        </authorList>
    </citation>
    <scope>NUCLEOTIDE SEQUENCE</scope>
    <source>
        <strain evidence="6">Expedition CK06-06</strain>
    </source>
</reference>
<dbReference type="Pfam" id="PF00496">
    <property type="entry name" value="SBP_bac_5"/>
    <property type="match status" value="1"/>
</dbReference>
<sequence>PIPELAESWEPSADASKWTFKLRKGVEFHNGKTLDAEDVVFSINYHRGEESKSSGKSLVTAVKDVKSDGKHTVVFLLEGGNADFPFIMSDYHLAIFPAGTTDFEKGIGTGAFKLVSWEPGVKALTKRNPNYWKEGRGHFDEVETIYINDVSARINALKTGQIDAMNRCERKTFHLLEKISGIKGINLTGTTHYTIPMLSDVPPYDNNDVRLALKLTVDREQLVKHILRGYGAVGNDHPIAPSQRFYASELPQRKYDPDKARYHMKKAGKLDHTFKLHVSDAAFSGAVDTAVLIKESATKAGIKIDVVREPQDGYWSNVWMKKGWTFS</sequence>
<dbReference type="AlphaFoldDB" id="X1F4Y3"/>
<dbReference type="PANTHER" id="PTHR30290:SF10">
    <property type="entry name" value="PERIPLASMIC OLIGOPEPTIDE-BINDING PROTEIN-RELATED"/>
    <property type="match status" value="1"/>
</dbReference>
<dbReference type="SUPFAM" id="SSF53850">
    <property type="entry name" value="Periplasmic binding protein-like II"/>
    <property type="match status" value="1"/>
</dbReference>